<comment type="similarity">
    <text evidence="2">Belongs to the PEP-utilizing enzyme family.</text>
</comment>
<dbReference type="Gene3D" id="3.50.30.10">
    <property type="entry name" value="Phosphohistidine domain"/>
    <property type="match status" value="1"/>
</dbReference>
<keyword evidence="5" id="KW-0479">Metal-binding</keyword>
<evidence type="ECO:0000259" key="12">
    <source>
        <dbReference type="Pfam" id="PF01326"/>
    </source>
</evidence>
<dbReference type="PANTHER" id="PTHR43030">
    <property type="entry name" value="PHOSPHOENOLPYRUVATE SYNTHASE"/>
    <property type="match status" value="1"/>
</dbReference>
<dbReference type="EMBL" id="VRYY01000706">
    <property type="protein sequence ID" value="MBG3878740.1"/>
    <property type="molecule type" value="Genomic_DNA"/>
</dbReference>
<sequence length="245" mass="25621">TGDVLVSGDTPAQSAWLSRRPRSRILERPDAVGATLAQPVPSTPLLTTEDMKRLARYGRELENLFGEPQDVEWVLDTAGRIFIVQSRPVPGGTEHGIVPEQAAATESGQQGAAPASHESLPLLAEGSEPVSAGVGSGTARHAAICCEIGDMPQGTVLVTTTLGPSLTRIIDRLEAVVAQTGSRACHFASVAREFGLPVVTGIADPFTAIPDGGMVTVDGATGRVHAGRPPQEKGDGTRPRTRRRA</sequence>
<keyword evidence="13" id="KW-0670">Pyruvate</keyword>
<dbReference type="InterPro" id="IPR008279">
    <property type="entry name" value="PEP-util_enz_mobile_dom"/>
</dbReference>
<dbReference type="SUPFAM" id="SSF52009">
    <property type="entry name" value="Phosphohistidine domain"/>
    <property type="match status" value="1"/>
</dbReference>
<evidence type="ECO:0000256" key="6">
    <source>
        <dbReference type="ARBA" id="ARBA00022741"/>
    </source>
</evidence>
<keyword evidence="9" id="KW-0460">Magnesium</keyword>
<evidence type="ECO:0000256" key="3">
    <source>
        <dbReference type="ARBA" id="ARBA00021623"/>
    </source>
</evidence>
<feature type="domain" description="PEP-utilising enzyme mobile" evidence="11">
    <location>
        <begin position="152"/>
        <end position="222"/>
    </location>
</feature>
<dbReference type="RefSeq" id="WP_269145847.1">
    <property type="nucleotide sequence ID" value="NZ_VRYY01000706.1"/>
</dbReference>
<keyword evidence="7" id="KW-0418">Kinase</keyword>
<accession>A0ABS0J8E1</accession>
<dbReference type="Pfam" id="PF00391">
    <property type="entry name" value="PEP-utilizers"/>
    <property type="match status" value="1"/>
</dbReference>
<comment type="caution">
    <text evidence="13">The sequence shown here is derived from an EMBL/GenBank/DDBJ whole genome shotgun (WGS) entry which is preliminary data.</text>
</comment>
<evidence type="ECO:0000256" key="10">
    <source>
        <dbReference type="SAM" id="MobiDB-lite"/>
    </source>
</evidence>
<reference evidence="13 14" key="1">
    <citation type="submission" date="2019-08" db="EMBL/GenBank/DDBJ databases">
        <authorList>
            <person name="Luo N."/>
        </authorList>
    </citation>
    <scope>NUCLEOTIDE SEQUENCE [LARGE SCALE GENOMIC DNA]</scope>
    <source>
        <strain evidence="13 14">NCIMB 9442</strain>
    </source>
</reference>
<keyword evidence="4" id="KW-0808">Transferase</keyword>
<dbReference type="SUPFAM" id="SSF56059">
    <property type="entry name" value="Glutathione synthetase ATP-binding domain-like"/>
    <property type="match status" value="1"/>
</dbReference>
<evidence type="ECO:0000256" key="1">
    <source>
        <dbReference type="ARBA" id="ARBA00001946"/>
    </source>
</evidence>
<feature type="domain" description="Pyruvate phosphate dikinase AMP/ATP-binding" evidence="12">
    <location>
        <begin position="35"/>
        <end position="89"/>
    </location>
</feature>
<evidence type="ECO:0000256" key="7">
    <source>
        <dbReference type="ARBA" id="ARBA00022777"/>
    </source>
</evidence>
<feature type="non-terminal residue" evidence="13">
    <location>
        <position position="1"/>
    </location>
</feature>
<dbReference type="InterPro" id="IPR006319">
    <property type="entry name" value="PEP_synth"/>
</dbReference>
<proteinExistence type="inferred from homology"/>
<gene>
    <name evidence="13" type="ORF">FVW20_17455</name>
</gene>
<keyword evidence="14" id="KW-1185">Reference proteome</keyword>
<evidence type="ECO:0000256" key="9">
    <source>
        <dbReference type="ARBA" id="ARBA00022842"/>
    </source>
</evidence>
<evidence type="ECO:0000259" key="11">
    <source>
        <dbReference type="Pfam" id="PF00391"/>
    </source>
</evidence>
<dbReference type="PANTHER" id="PTHR43030:SF1">
    <property type="entry name" value="PHOSPHOENOLPYRUVATE SYNTHASE"/>
    <property type="match status" value="1"/>
</dbReference>
<comment type="cofactor">
    <cofactor evidence="1">
        <name>Mg(2+)</name>
        <dbReference type="ChEBI" id="CHEBI:18420"/>
    </cofactor>
</comment>
<evidence type="ECO:0000256" key="5">
    <source>
        <dbReference type="ARBA" id="ARBA00022723"/>
    </source>
</evidence>
<feature type="region of interest" description="Disordered" evidence="10">
    <location>
        <begin position="218"/>
        <end position="245"/>
    </location>
</feature>
<keyword evidence="8" id="KW-0067">ATP-binding</keyword>
<keyword evidence="6" id="KW-0547">Nucleotide-binding</keyword>
<evidence type="ECO:0000313" key="13">
    <source>
        <dbReference type="EMBL" id="MBG3878740.1"/>
    </source>
</evidence>
<dbReference type="InterPro" id="IPR036637">
    <property type="entry name" value="Phosphohistidine_dom_sf"/>
</dbReference>
<dbReference type="InterPro" id="IPR002192">
    <property type="entry name" value="PPDK_AMP/ATP-bd"/>
</dbReference>
<evidence type="ECO:0000256" key="4">
    <source>
        <dbReference type="ARBA" id="ARBA00022679"/>
    </source>
</evidence>
<evidence type="ECO:0000256" key="2">
    <source>
        <dbReference type="ARBA" id="ARBA00007837"/>
    </source>
</evidence>
<dbReference type="Proteomes" id="UP001194469">
    <property type="component" value="Unassembled WGS sequence"/>
</dbReference>
<dbReference type="Gene3D" id="3.30.470.20">
    <property type="entry name" value="ATP-grasp fold, B domain"/>
    <property type="match status" value="1"/>
</dbReference>
<name>A0ABS0J8E1_9BACT</name>
<dbReference type="Pfam" id="PF01326">
    <property type="entry name" value="PPDK_N"/>
    <property type="match status" value="1"/>
</dbReference>
<evidence type="ECO:0000313" key="14">
    <source>
        <dbReference type="Proteomes" id="UP001194469"/>
    </source>
</evidence>
<protein>
    <recommendedName>
        <fullName evidence="3">Phosphoenolpyruvate synthase</fullName>
    </recommendedName>
</protein>
<evidence type="ECO:0000256" key="8">
    <source>
        <dbReference type="ARBA" id="ARBA00022840"/>
    </source>
</evidence>
<feature type="non-terminal residue" evidence="13">
    <location>
        <position position="245"/>
    </location>
</feature>
<organism evidence="13 14">
    <name type="scientific">Nitratidesulfovibrio oxamicus</name>
    <dbReference type="NCBI Taxonomy" id="32016"/>
    <lineage>
        <taxon>Bacteria</taxon>
        <taxon>Pseudomonadati</taxon>
        <taxon>Thermodesulfobacteriota</taxon>
        <taxon>Desulfovibrionia</taxon>
        <taxon>Desulfovibrionales</taxon>
        <taxon>Desulfovibrionaceae</taxon>
        <taxon>Nitratidesulfovibrio</taxon>
    </lineage>
</organism>